<dbReference type="PANTHER" id="PTHR33526">
    <property type="entry name" value="OS07G0123800 PROTEIN"/>
    <property type="match status" value="1"/>
</dbReference>
<dbReference type="InterPro" id="IPR016972">
    <property type="entry name" value="UCP031279"/>
</dbReference>
<dbReference type="PIRSF" id="PIRSF031279">
    <property type="entry name" value="UCP031279"/>
    <property type="match status" value="1"/>
</dbReference>
<organism evidence="2">
    <name type="scientific">Daucus carota subsp. sativus</name>
    <name type="common">Carrot</name>
    <dbReference type="NCBI Taxonomy" id="79200"/>
    <lineage>
        <taxon>Eukaryota</taxon>
        <taxon>Viridiplantae</taxon>
        <taxon>Streptophyta</taxon>
        <taxon>Embryophyta</taxon>
        <taxon>Tracheophyta</taxon>
        <taxon>Spermatophyta</taxon>
        <taxon>Magnoliopsida</taxon>
        <taxon>eudicotyledons</taxon>
        <taxon>Gunneridae</taxon>
        <taxon>Pentapetalae</taxon>
        <taxon>asterids</taxon>
        <taxon>campanulids</taxon>
        <taxon>Apiales</taxon>
        <taxon>Apiaceae</taxon>
        <taxon>Apioideae</taxon>
        <taxon>Scandiceae</taxon>
        <taxon>Daucinae</taxon>
        <taxon>Daucus</taxon>
        <taxon>Daucus sect. Daucus</taxon>
    </lineage>
</organism>
<dbReference type="Gramene" id="KZN01115">
    <property type="protein sequence ID" value="KZN01115"/>
    <property type="gene ID" value="DCAR_009869"/>
</dbReference>
<dbReference type="AlphaFoldDB" id="A0A161WR17"/>
<reference evidence="2" key="1">
    <citation type="journal article" date="2016" name="Nat. Genet.">
        <title>A high-quality carrot genome assembly provides new insights into carotenoid accumulation and asterid genome evolution.</title>
        <authorList>
            <person name="Iorizzo M."/>
            <person name="Ellison S."/>
            <person name="Senalik D."/>
            <person name="Zeng P."/>
            <person name="Satapoomin P."/>
            <person name="Huang J."/>
            <person name="Bowman M."/>
            <person name="Iovene M."/>
            <person name="Sanseverino W."/>
            <person name="Cavagnaro P."/>
            <person name="Yildiz M."/>
            <person name="Macko-Podgorni A."/>
            <person name="Moranska E."/>
            <person name="Grzebelus E."/>
            <person name="Grzebelus D."/>
            <person name="Ashrafi H."/>
            <person name="Zheng Z."/>
            <person name="Cheng S."/>
            <person name="Spooner D."/>
            <person name="Van Deynze A."/>
            <person name="Simon P."/>
        </authorList>
    </citation>
    <scope>NUCLEOTIDE SEQUENCE [LARGE SCALE GENOMIC DNA]</scope>
    <source>
        <tissue evidence="2">Leaf</tissue>
    </source>
</reference>
<dbReference type="PANTHER" id="PTHR33526:SF13">
    <property type="entry name" value="TYROSINE-PROTEIN PHOSPHATASE 3-LIKE"/>
    <property type="match status" value="1"/>
</dbReference>
<dbReference type="EMBL" id="CP093345">
    <property type="protein sequence ID" value="WOG91889.1"/>
    <property type="molecule type" value="Genomic_DNA"/>
</dbReference>
<evidence type="ECO:0000313" key="4">
    <source>
        <dbReference type="Proteomes" id="UP000077755"/>
    </source>
</evidence>
<proteinExistence type="predicted"/>
<feature type="compositionally biased region" description="Polar residues" evidence="1">
    <location>
        <begin position="40"/>
        <end position="56"/>
    </location>
</feature>
<dbReference type="OrthoDB" id="1679543at2759"/>
<evidence type="ECO:0000256" key="1">
    <source>
        <dbReference type="SAM" id="MobiDB-lite"/>
    </source>
</evidence>
<reference evidence="3" key="2">
    <citation type="submission" date="2022-03" db="EMBL/GenBank/DDBJ databases">
        <title>Draft title - Genomic analysis of global carrot germplasm unveils the trajectory of domestication and the origin of high carotenoid orange carrot.</title>
        <authorList>
            <person name="Iorizzo M."/>
            <person name="Ellison S."/>
            <person name="Senalik D."/>
            <person name="Macko-Podgorni A."/>
            <person name="Grzebelus D."/>
            <person name="Bostan H."/>
            <person name="Rolling W."/>
            <person name="Curaba J."/>
            <person name="Simon P."/>
        </authorList>
    </citation>
    <scope>NUCLEOTIDE SEQUENCE</scope>
    <source>
        <tissue evidence="3">Leaf</tissue>
    </source>
</reference>
<evidence type="ECO:0000313" key="3">
    <source>
        <dbReference type="EMBL" id="WOG91889.1"/>
    </source>
</evidence>
<dbReference type="KEGG" id="dcr:108212238"/>
<gene>
    <name evidence="2" type="ORF">DCAR_009869</name>
    <name evidence="3" type="ORF">DCAR_0311144</name>
</gene>
<feature type="region of interest" description="Disordered" evidence="1">
    <location>
        <begin position="38"/>
        <end position="81"/>
    </location>
</feature>
<name>A0A161WR17_DAUCS</name>
<dbReference type="Proteomes" id="UP000077755">
    <property type="component" value="Chromosome 3"/>
</dbReference>
<evidence type="ECO:0000313" key="2">
    <source>
        <dbReference type="EMBL" id="KZN01115.1"/>
    </source>
</evidence>
<dbReference type="EMBL" id="LNRQ01000003">
    <property type="protein sequence ID" value="KZN01115.1"/>
    <property type="molecule type" value="Genomic_DNA"/>
</dbReference>
<accession>A0A161WR17</accession>
<sequence length="197" mass="21939">MRTKSNQSKLMKIITLPARVLKKGKDMYVRSMMDVAQKPRYSSSSTKASVPGQQVVSGYLPKSFSTSGTTSRSTTYEENDDLRELIRANSTAHNKNSAGLDVEGYLKQLIEEQKMSKQKLYNDRFVEQISVGKVGKGVPRSQSVGLGRIDEGKACEFDEEEEGVEKEQESVRKLPEVMLRSRSHAVGVAGRNNSLVF</sequence>
<keyword evidence="4" id="KW-1185">Reference proteome</keyword>
<protein>
    <submittedName>
        <fullName evidence="2">Uncharacterized protein</fullName>
    </submittedName>
</protein>
<feature type="compositionally biased region" description="Low complexity" evidence="1">
    <location>
        <begin position="63"/>
        <end position="74"/>
    </location>
</feature>